<dbReference type="InParanoid" id="A0A330L469"/>
<protein>
    <recommendedName>
        <fullName evidence="1">DUF5666 domain-containing protein</fullName>
    </recommendedName>
</protein>
<organism evidence="2 3">
    <name type="scientific">Nitrospira lenta</name>
    <dbReference type="NCBI Taxonomy" id="1436998"/>
    <lineage>
        <taxon>Bacteria</taxon>
        <taxon>Pseudomonadati</taxon>
        <taxon>Nitrospirota</taxon>
        <taxon>Nitrospiria</taxon>
        <taxon>Nitrospirales</taxon>
        <taxon>Nitrospiraceae</taxon>
        <taxon>Nitrospira</taxon>
    </lineage>
</organism>
<dbReference type="Pfam" id="PF18914">
    <property type="entry name" value="DUF5666"/>
    <property type="match status" value="1"/>
</dbReference>
<gene>
    <name evidence="2" type="ORF">NITLEN_10788</name>
</gene>
<dbReference type="Proteomes" id="UP000248168">
    <property type="component" value="Unassembled WGS sequence"/>
</dbReference>
<keyword evidence="3" id="KW-1185">Reference proteome</keyword>
<name>A0A330L469_9BACT</name>
<dbReference type="EMBL" id="OUNR01000001">
    <property type="protein sequence ID" value="SPP63702.1"/>
    <property type="molecule type" value="Genomic_DNA"/>
</dbReference>
<dbReference type="InterPro" id="IPR043724">
    <property type="entry name" value="DUF5666"/>
</dbReference>
<evidence type="ECO:0000259" key="1">
    <source>
        <dbReference type="Pfam" id="PF18914"/>
    </source>
</evidence>
<sequence length="135" mass="14269">MTRLPHPQNPVIIINIFDKELMPTMIQHLVLAFALVFASSAAWAHGSGQHVLGTVTVIDGTHIEVKTPKGKVVSVTLTTQTKFKAKGNPSSTEPPSVGDRVVIEATKDKKALTATEVHYSAAKKAAAAPQAPAVP</sequence>
<evidence type="ECO:0000313" key="2">
    <source>
        <dbReference type="EMBL" id="SPP63702.1"/>
    </source>
</evidence>
<feature type="domain" description="DUF5666" evidence="1">
    <location>
        <begin position="53"/>
        <end position="117"/>
    </location>
</feature>
<accession>A0A330L469</accession>
<reference evidence="3" key="1">
    <citation type="submission" date="2018-04" db="EMBL/GenBank/DDBJ databases">
        <authorList>
            <person name="Lucker S."/>
            <person name="Sakoula D."/>
        </authorList>
    </citation>
    <scope>NUCLEOTIDE SEQUENCE [LARGE SCALE GENOMIC DNA]</scope>
</reference>
<evidence type="ECO:0000313" key="3">
    <source>
        <dbReference type="Proteomes" id="UP000248168"/>
    </source>
</evidence>
<proteinExistence type="predicted"/>
<dbReference type="AlphaFoldDB" id="A0A330L469"/>